<protein>
    <recommendedName>
        <fullName evidence="3">VOC family protein</fullName>
    </recommendedName>
</protein>
<dbReference type="Proteomes" id="UP000198677">
    <property type="component" value="Unassembled WGS sequence"/>
</dbReference>
<sequence>MAGETTVPLLPCRSIDEVAEFYGALGFTQTYRQVRPNPYVALQREDLGLHFSGIPGFNPEDSYGSCLVIVPDIGAMYGSFVEGLRAAFGRVPVSGIPRITRPRKRKNTGELSGFSVIDPGGNWIRIFAAPTGEVTPTPPATGKLARALQSAIVLGDSKGDDGQAARILDATLAREQEKASAADLVEALVYRAELAIRLGDVVGAGALLSLARETVLDESELARLADALANARDLETTLT</sequence>
<evidence type="ECO:0000313" key="2">
    <source>
        <dbReference type="Proteomes" id="UP000198677"/>
    </source>
</evidence>
<dbReference type="SUPFAM" id="SSF54593">
    <property type="entry name" value="Glyoxalase/Bleomycin resistance protein/Dihydroxybiphenyl dioxygenase"/>
    <property type="match status" value="1"/>
</dbReference>
<dbReference type="EMBL" id="FOAW01000035">
    <property type="protein sequence ID" value="SEM38999.1"/>
    <property type="molecule type" value="Genomic_DNA"/>
</dbReference>
<reference evidence="2" key="1">
    <citation type="submission" date="2016-10" db="EMBL/GenBank/DDBJ databases">
        <authorList>
            <person name="Varghese N."/>
            <person name="Submissions S."/>
        </authorList>
    </citation>
    <scope>NUCLEOTIDE SEQUENCE [LARGE SCALE GENOMIC DNA]</scope>
    <source>
        <strain evidence="2">DSM 44675</strain>
    </source>
</reference>
<accession>A0A1H7Y1D7</accession>
<dbReference type="OrthoDB" id="6624781at2"/>
<dbReference type="InterPro" id="IPR029068">
    <property type="entry name" value="Glyas_Bleomycin-R_OHBP_Dase"/>
</dbReference>
<dbReference type="RefSeq" id="WP_072753910.1">
    <property type="nucleotide sequence ID" value="NZ_FOAW01000035.1"/>
</dbReference>
<name>A0A1H7Y1D7_9NOCA</name>
<evidence type="ECO:0000313" key="1">
    <source>
        <dbReference type="EMBL" id="SEM38999.1"/>
    </source>
</evidence>
<keyword evidence="2" id="KW-1185">Reference proteome</keyword>
<evidence type="ECO:0008006" key="3">
    <source>
        <dbReference type="Google" id="ProtNLM"/>
    </source>
</evidence>
<dbReference type="Gene3D" id="3.10.180.10">
    <property type="entry name" value="2,3-Dihydroxybiphenyl 1,2-Dioxygenase, domain 1"/>
    <property type="match status" value="1"/>
</dbReference>
<organism evidence="1 2">
    <name type="scientific">Rhodococcus maanshanensis</name>
    <dbReference type="NCBI Taxonomy" id="183556"/>
    <lineage>
        <taxon>Bacteria</taxon>
        <taxon>Bacillati</taxon>
        <taxon>Actinomycetota</taxon>
        <taxon>Actinomycetes</taxon>
        <taxon>Mycobacteriales</taxon>
        <taxon>Nocardiaceae</taxon>
        <taxon>Rhodococcus</taxon>
    </lineage>
</organism>
<dbReference type="AlphaFoldDB" id="A0A1H7Y1D7"/>
<proteinExistence type="predicted"/>
<gene>
    <name evidence="1" type="ORF">SAMN05444583_13537</name>
</gene>